<dbReference type="PROSITE" id="PS50929">
    <property type="entry name" value="ABC_TM1F"/>
    <property type="match status" value="1"/>
</dbReference>
<name>A0ABT6ZHH3_9ACTN</name>
<dbReference type="Pfam" id="PF00005">
    <property type="entry name" value="ABC_tran"/>
    <property type="match status" value="1"/>
</dbReference>
<dbReference type="InterPro" id="IPR039421">
    <property type="entry name" value="Type_1_exporter"/>
</dbReference>
<sequence>MIRTLMQSIREYKLLAILTPILVIGEVVIEVLIPFQTATLIDTINAGADVAQIMSSGSVLLVMAVISLGFGTAAGVTCSKASAGFAKNLRRDMFYNIQTFSFATIDRFSTPSLVTRMTTDVTNVQMSFMQIIRTAVRAPMIIVFALVMAFTMAGDLAFVYLYVTIPLAIGLFFVIKSVLPVFRRVFRKYDALNESVEENIKGMRVVKSFVREKFEMEKFDIAATDVQKDFTRAEKLLALNGPMMNCAVSVIFVSVIYCASQVIVVSKGVALNIGQFSSMFTYGFMILMSLMMFSMIFAMIAMSLESAHRIVEVLEAKTTISDPENPVTCVKDGSVDFDEVAFAYNGDAENLDRAALHNIDLHIKSGEVIGVIGGTGSAKSTLVQLIPRLYDVTAGSVKVGGVDVREYDLDTLRHAVSMVLQKNELFSGTVADNLRWGDPDATMDQVIEACRLAQADEFVERMPDGYDTWIEQGGANVSGGQKQRLCIARALLAKPKVLILDDSTSAVDTKTDALIQQGFTSFIPDTTKIIIAQRTSSVKDADRIVVMDNGTIADVGTHEELLRRSPIYREVYTSQNKQSHDEKIGTVADETSQFAAQPATTTPGVQHA</sequence>
<keyword evidence="4 10" id="KW-0067">ATP-binding</keyword>
<dbReference type="RefSeq" id="WP_283712142.1">
    <property type="nucleotide sequence ID" value="NZ_JASJEW010000001.1"/>
</dbReference>
<dbReference type="SUPFAM" id="SSF90123">
    <property type="entry name" value="ABC transporter transmembrane region"/>
    <property type="match status" value="1"/>
</dbReference>
<keyword evidence="5 7" id="KW-1133">Transmembrane helix</keyword>
<dbReference type="PROSITE" id="PS00211">
    <property type="entry name" value="ABC_TRANSPORTER_1"/>
    <property type="match status" value="1"/>
</dbReference>
<keyword evidence="2 7" id="KW-0812">Transmembrane</keyword>
<dbReference type="InterPro" id="IPR027417">
    <property type="entry name" value="P-loop_NTPase"/>
</dbReference>
<keyword evidence="6 7" id="KW-0472">Membrane</keyword>
<protein>
    <submittedName>
        <fullName evidence="10">ABC transporter ATP-binding protein</fullName>
    </submittedName>
</protein>
<comment type="caution">
    <text evidence="10">The sequence shown here is derived from an EMBL/GenBank/DDBJ whole genome shotgun (WGS) entry which is preliminary data.</text>
</comment>
<proteinExistence type="predicted"/>
<dbReference type="InterPro" id="IPR003593">
    <property type="entry name" value="AAA+_ATPase"/>
</dbReference>
<dbReference type="EMBL" id="JASJEX010000001">
    <property type="protein sequence ID" value="MDJ1128497.1"/>
    <property type="molecule type" value="Genomic_DNA"/>
</dbReference>
<evidence type="ECO:0000256" key="2">
    <source>
        <dbReference type="ARBA" id="ARBA00022692"/>
    </source>
</evidence>
<evidence type="ECO:0000313" key="10">
    <source>
        <dbReference type="EMBL" id="MDJ1128497.1"/>
    </source>
</evidence>
<dbReference type="InterPro" id="IPR011527">
    <property type="entry name" value="ABC1_TM_dom"/>
</dbReference>
<evidence type="ECO:0000256" key="4">
    <source>
        <dbReference type="ARBA" id="ARBA00022840"/>
    </source>
</evidence>
<dbReference type="PANTHER" id="PTHR43394">
    <property type="entry name" value="ATP-DEPENDENT PERMEASE MDL1, MITOCHONDRIAL"/>
    <property type="match status" value="1"/>
</dbReference>
<evidence type="ECO:0000259" key="8">
    <source>
        <dbReference type="PROSITE" id="PS50893"/>
    </source>
</evidence>
<keyword evidence="11" id="KW-1185">Reference proteome</keyword>
<evidence type="ECO:0000256" key="7">
    <source>
        <dbReference type="SAM" id="Phobius"/>
    </source>
</evidence>
<evidence type="ECO:0000259" key="9">
    <source>
        <dbReference type="PROSITE" id="PS50929"/>
    </source>
</evidence>
<keyword evidence="3" id="KW-0547">Nucleotide-binding</keyword>
<dbReference type="CDD" id="cd18548">
    <property type="entry name" value="ABC_6TM_Tm287_like"/>
    <property type="match status" value="1"/>
</dbReference>
<feature type="transmembrane region" description="Helical" evidence="7">
    <location>
        <begin position="159"/>
        <end position="179"/>
    </location>
</feature>
<evidence type="ECO:0000256" key="3">
    <source>
        <dbReference type="ARBA" id="ARBA00022741"/>
    </source>
</evidence>
<dbReference type="InterPro" id="IPR003439">
    <property type="entry name" value="ABC_transporter-like_ATP-bd"/>
</dbReference>
<dbReference type="PANTHER" id="PTHR43394:SF1">
    <property type="entry name" value="ATP-BINDING CASSETTE SUB-FAMILY B MEMBER 10, MITOCHONDRIAL"/>
    <property type="match status" value="1"/>
</dbReference>
<evidence type="ECO:0000313" key="11">
    <source>
        <dbReference type="Proteomes" id="UP001431693"/>
    </source>
</evidence>
<accession>A0ABT6ZHH3</accession>
<evidence type="ECO:0000256" key="5">
    <source>
        <dbReference type="ARBA" id="ARBA00022989"/>
    </source>
</evidence>
<feature type="transmembrane region" description="Helical" evidence="7">
    <location>
        <begin position="284"/>
        <end position="304"/>
    </location>
</feature>
<reference evidence="10" key="1">
    <citation type="submission" date="2023-05" db="EMBL/GenBank/DDBJ databases">
        <title>[olsenella] sp. nov., isolated from a pig farm feces dump.</title>
        <authorList>
            <person name="Chang Y.-H."/>
        </authorList>
    </citation>
    <scope>NUCLEOTIDE SEQUENCE</scope>
    <source>
        <strain evidence="10">YH-ols2217</strain>
    </source>
</reference>
<feature type="domain" description="ABC transmembrane type-1" evidence="9">
    <location>
        <begin position="17"/>
        <end position="302"/>
    </location>
</feature>
<feature type="transmembrane region" description="Helical" evidence="7">
    <location>
        <begin position="242"/>
        <end position="264"/>
    </location>
</feature>
<dbReference type="Gene3D" id="1.20.1560.10">
    <property type="entry name" value="ABC transporter type 1, transmembrane domain"/>
    <property type="match status" value="1"/>
</dbReference>
<dbReference type="SUPFAM" id="SSF52540">
    <property type="entry name" value="P-loop containing nucleoside triphosphate hydrolases"/>
    <property type="match status" value="1"/>
</dbReference>
<feature type="transmembrane region" description="Helical" evidence="7">
    <location>
        <begin position="53"/>
        <end position="78"/>
    </location>
</feature>
<evidence type="ECO:0000256" key="1">
    <source>
        <dbReference type="ARBA" id="ARBA00004651"/>
    </source>
</evidence>
<dbReference type="PROSITE" id="PS50893">
    <property type="entry name" value="ABC_TRANSPORTER_2"/>
    <property type="match status" value="1"/>
</dbReference>
<gene>
    <name evidence="10" type="ORF">QJ043_00125</name>
</gene>
<dbReference type="InterPro" id="IPR036640">
    <property type="entry name" value="ABC1_TM_sf"/>
</dbReference>
<dbReference type="GO" id="GO:0005524">
    <property type="term" value="F:ATP binding"/>
    <property type="evidence" value="ECO:0007669"/>
    <property type="project" value="UniProtKB-KW"/>
</dbReference>
<organism evidence="10 11">
    <name type="scientific">Kribbibacterium absianum</name>
    <dbReference type="NCBI Taxonomy" id="3044210"/>
    <lineage>
        <taxon>Bacteria</taxon>
        <taxon>Bacillati</taxon>
        <taxon>Actinomycetota</taxon>
        <taxon>Coriobacteriia</taxon>
        <taxon>Coriobacteriales</taxon>
        <taxon>Kribbibacteriaceae</taxon>
        <taxon>Kribbibacterium</taxon>
    </lineage>
</organism>
<feature type="transmembrane region" description="Helical" evidence="7">
    <location>
        <begin position="12"/>
        <end position="33"/>
    </location>
</feature>
<dbReference type="InterPro" id="IPR017871">
    <property type="entry name" value="ABC_transporter-like_CS"/>
</dbReference>
<evidence type="ECO:0000256" key="6">
    <source>
        <dbReference type="ARBA" id="ARBA00023136"/>
    </source>
</evidence>
<feature type="transmembrane region" description="Helical" evidence="7">
    <location>
        <begin position="135"/>
        <end position="153"/>
    </location>
</feature>
<dbReference type="SMART" id="SM00382">
    <property type="entry name" value="AAA"/>
    <property type="match status" value="1"/>
</dbReference>
<dbReference type="Pfam" id="PF00664">
    <property type="entry name" value="ABC_membrane"/>
    <property type="match status" value="1"/>
</dbReference>
<dbReference type="Proteomes" id="UP001431693">
    <property type="component" value="Unassembled WGS sequence"/>
</dbReference>
<dbReference type="Gene3D" id="3.40.50.300">
    <property type="entry name" value="P-loop containing nucleotide triphosphate hydrolases"/>
    <property type="match status" value="1"/>
</dbReference>
<feature type="domain" description="ABC transporter" evidence="8">
    <location>
        <begin position="335"/>
        <end position="574"/>
    </location>
</feature>
<comment type="subcellular location">
    <subcellularLocation>
        <location evidence="1">Cell membrane</location>
        <topology evidence="1">Multi-pass membrane protein</topology>
    </subcellularLocation>
</comment>